<protein>
    <submittedName>
        <fullName evidence="4">Short-chain dehydrogenase reductase protein</fullName>
    </submittedName>
</protein>
<comment type="caution">
    <text evidence="4">The sequence shown here is derived from an EMBL/GenBank/DDBJ whole genome shotgun (WGS) entry which is preliminary data.</text>
</comment>
<evidence type="ECO:0000256" key="3">
    <source>
        <dbReference type="ARBA" id="ARBA00023002"/>
    </source>
</evidence>
<sequence length="280" mass="30657">MGIGCSMLNELSLRAAPMQPLFGNVQLSNRHQASYLISQGTRFSHFARLNARRIILGCRDLQKDLASFASVKRFCQRAEDQLDSIDVFVANAGIQTAEFEVAEGYERQIAVNVLSTFLMTLLLLPVLRRSRTTTHVTIVASNAHKYVTALPQPPVFEGLKGADNMMMRYGTSKLLVVLAARELAQRMDATKDGNVILNMVDPGLCKSQLFREARFPVSWILGVMLPLVGRTAEMGCRALVAAASADASTHGGEGAAAQKRVFEELMGILPGISRNIITYI</sequence>
<evidence type="ECO:0000313" key="5">
    <source>
        <dbReference type="Proteomes" id="UP001303473"/>
    </source>
</evidence>
<dbReference type="AlphaFoldDB" id="A0AAN6S4P0"/>
<organism evidence="4 5">
    <name type="scientific">Diplogelasinospora grovesii</name>
    <dbReference type="NCBI Taxonomy" id="303347"/>
    <lineage>
        <taxon>Eukaryota</taxon>
        <taxon>Fungi</taxon>
        <taxon>Dikarya</taxon>
        <taxon>Ascomycota</taxon>
        <taxon>Pezizomycotina</taxon>
        <taxon>Sordariomycetes</taxon>
        <taxon>Sordariomycetidae</taxon>
        <taxon>Sordariales</taxon>
        <taxon>Diplogelasinosporaceae</taxon>
        <taxon>Diplogelasinospora</taxon>
    </lineage>
</organism>
<name>A0AAN6S4P0_9PEZI</name>
<reference evidence="5" key="1">
    <citation type="journal article" date="2023" name="Mol. Phylogenet. Evol.">
        <title>Genome-scale phylogeny and comparative genomics of the fungal order Sordariales.</title>
        <authorList>
            <person name="Hensen N."/>
            <person name="Bonometti L."/>
            <person name="Westerberg I."/>
            <person name="Brannstrom I.O."/>
            <person name="Guillou S."/>
            <person name="Cros-Aarteil S."/>
            <person name="Calhoun S."/>
            <person name="Haridas S."/>
            <person name="Kuo A."/>
            <person name="Mondo S."/>
            <person name="Pangilinan J."/>
            <person name="Riley R."/>
            <person name="LaButti K."/>
            <person name="Andreopoulos B."/>
            <person name="Lipzen A."/>
            <person name="Chen C."/>
            <person name="Yan M."/>
            <person name="Daum C."/>
            <person name="Ng V."/>
            <person name="Clum A."/>
            <person name="Steindorff A."/>
            <person name="Ohm R.A."/>
            <person name="Martin F."/>
            <person name="Silar P."/>
            <person name="Natvig D.O."/>
            <person name="Lalanne C."/>
            <person name="Gautier V."/>
            <person name="Ament-Velasquez S.L."/>
            <person name="Kruys A."/>
            <person name="Hutchinson M.I."/>
            <person name="Powell A.J."/>
            <person name="Barry K."/>
            <person name="Miller A.N."/>
            <person name="Grigoriev I.V."/>
            <person name="Debuchy R."/>
            <person name="Gladieux P."/>
            <person name="Hiltunen Thoren M."/>
            <person name="Johannesson H."/>
        </authorList>
    </citation>
    <scope>NUCLEOTIDE SEQUENCE [LARGE SCALE GENOMIC DNA]</scope>
    <source>
        <strain evidence="5">CBS 340.73</strain>
    </source>
</reference>
<dbReference type="InterPro" id="IPR036291">
    <property type="entry name" value="NAD(P)-bd_dom_sf"/>
</dbReference>
<dbReference type="PANTHER" id="PTHR24320">
    <property type="entry name" value="RETINOL DEHYDROGENASE"/>
    <property type="match status" value="1"/>
</dbReference>
<keyword evidence="2" id="KW-0521">NADP</keyword>
<keyword evidence="5" id="KW-1185">Reference proteome</keyword>
<evidence type="ECO:0000313" key="4">
    <source>
        <dbReference type="EMBL" id="KAK3940399.1"/>
    </source>
</evidence>
<keyword evidence="3" id="KW-0560">Oxidoreductase</keyword>
<dbReference type="Pfam" id="PF00106">
    <property type="entry name" value="adh_short"/>
    <property type="match status" value="1"/>
</dbReference>
<evidence type="ECO:0000256" key="1">
    <source>
        <dbReference type="ARBA" id="ARBA00006484"/>
    </source>
</evidence>
<dbReference type="Proteomes" id="UP001303473">
    <property type="component" value="Unassembled WGS sequence"/>
</dbReference>
<proteinExistence type="inferred from homology"/>
<dbReference type="PANTHER" id="PTHR24320:SF252">
    <property type="entry name" value="DEHYDROGENASE_REDUCTASE FAMILY PROTEIN, PUTATIVE (AFU_ORTHOLOGUE AFUA_3G08550)-RELATED"/>
    <property type="match status" value="1"/>
</dbReference>
<gene>
    <name evidence="4" type="ORF">QBC46DRAFT_364075</name>
</gene>
<accession>A0AAN6S4P0</accession>
<dbReference type="Gene3D" id="3.40.50.720">
    <property type="entry name" value="NAD(P)-binding Rossmann-like Domain"/>
    <property type="match status" value="1"/>
</dbReference>
<dbReference type="GO" id="GO:0016491">
    <property type="term" value="F:oxidoreductase activity"/>
    <property type="evidence" value="ECO:0007669"/>
    <property type="project" value="UniProtKB-KW"/>
</dbReference>
<evidence type="ECO:0000256" key="2">
    <source>
        <dbReference type="ARBA" id="ARBA00022857"/>
    </source>
</evidence>
<dbReference type="SUPFAM" id="SSF51735">
    <property type="entry name" value="NAD(P)-binding Rossmann-fold domains"/>
    <property type="match status" value="1"/>
</dbReference>
<dbReference type="InterPro" id="IPR002347">
    <property type="entry name" value="SDR_fam"/>
</dbReference>
<comment type="similarity">
    <text evidence="1">Belongs to the short-chain dehydrogenases/reductases (SDR) family.</text>
</comment>
<dbReference type="EMBL" id="MU853796">
    <property type="protein sequence ID" value="KAK3940399.1"/>
    <property type="molecule type" value="Genomic_DNA"/>
</dbReference>